<proteinExistence type="inferred from homology"/>
<dbReference type="InterPro" id="IPR045005">
    <property type="entry name" value="BPM1-6"/>
</dbReference>
<evidence type="ECO:0000256" key="1">
    <source>
        <dbReference type="ARBA" id="ARBA00004906"/>
    </source>
</evidence>
<dbReference type="Pfam" id="PF00651">
    <property type="entry name" value="BTB"/>
    <property type="match status" value="1"/>
</dbReference>
<evidence type="ECO:0000313" key="6">
    <source>
        <dbReference type="Proteomes" id="UP001231189"/>
    </source>
</evidence>
<evidence type="ECO:0000259" key="4">
    <source>
        <dbReference type="PROSITE" id="PS50144"/>
    </source>
</evidence>
<dbReference type="SUPFAM" id="SSF54695">
    <property type="entry name" value="POZ domain"/>
    <property type="match status" value="1"/>
</dbReference>
<dbReference type="EMBL" id="JAUUTY010000004">
    <property type="protein sequence ID" value="KAK1644236.1"/>
    <property type="molecule type" value="Genomic_DNA"/>
</dbReference>
<dbReference type="InterPro" id="IPR056423">
    <property type="entry name" value="BACK_BPM_SPOP"/>
</dbReference>
<feature type="domain" description="BTB" evidence="3">
    <location>
        <begin position="191"/>
        <end position="259"/>
    </location>
</feature>
<dbReference type="PANTHER" id="PTHR26379">
    <property type="entry name" value="BTB/POZ AND MATH DOMAIN-CONTAINING PROTEIN 1"/>
    <property type="match status" value="1"/>
</dbReference>
<dbReference type="InterPro" id="IPR008974">
    <property type="entry name" value="TRAF-like"/>
</dbReference>
<dbReference type="PROSITE" id="PS50097">
    <property type="entry name" value="BTB"/>
    <property type="match status" value="1"/>
</dbReference>
<gene>
    <name evidence="5" type="ORF">QYE76_062041</name>
</gene>
<dbReference type="SMART" id="SM00225">
    <property type="entry name" value="BTB"/>
    <property type="match status" value="1"/>
</dbReference>
<dbReference type="PROSITE" id="PS50144">
    <property type="entry name" value="MATH"/>
    <property type="match status" value="1"/>
</dbReference>
<dbReference type="Gene3D" id="2.60.210.10">
    <property type="entry name" value="Apoptosis, Tumor Necrosis Factor Receptor Associated Protein 2, Chain A"/>
    <property type="match status" value="1"/>
</dbReference>
<dbReference type="Gene3D" id="3.30.710.10">
    <property type="entry name" value="Potassium Channel Kv1.1, Chain A"/>
    <property type="match status" value="1"/>
</dbReference>
<organism evidence="5 6">
    <name type="scientific">Lolium multiflorum</name>
    <name type="common">Italian ryegrass</name>
    <name type="synonym">Lolium perenne subsp. multiflorum</name>
    <dbReference type="NCBI Taxonomy" id="4521"/>
    <lineage>
        <taxon>Eukaryota</taxon>
        <taxon>Viridiplantae</taxon>
        <taxon>Streptophyta</taxon>
        <taxon>Embryophyta</taxon>
        <taxon>Tracheophyta</taxon>
        <taxon>Spermatophyta</taxon>
        <taxon>Magnoliopsida</taxon>
        <taxon>Liliopsida</taxon>
        <taxon>Poales</taxon>
        <taxon>Poaceae</taxon>
        <taxon>BOP clade</taxon>
        <taxon>Pooideae</taxon>
        <taxon>Poodae</taxon>
        <taxon>Poeae</taxon>
        <taxon>Poeae Chloroplast Group 2 (Poeae type)</taxon>
        <taxon>Loliodinae</taxon>
        <taxon>Loliinae</taxon>
        <taxon>Lolium</taxon>
    </lineage>
</organism>
<dbReference type="GO" id="GO:0016567">
    <property type="term" value="P:protein ubiquitination"/>
    <property type="evidence" value="ECO:0007669"/>
    <property type="project" value="InterPro"/>
</dbReference>
<keyword evidence="6" id="KW-1185">Reference proteome</keyword>
<sequence>MTTSSRIAGEGHPTGSASSIIAGAVSGYHLLKIVGYSRTKEVPNGKCIDSCPFGAGGRTWHVSYYPNGDDSNTVDCVSLYLVLHDTLAKAETVKAQAKFSLVDQHGKPVPAYTKTTEFRDFSVGITSWGFDKFIEREALEKSEHLKDDSFTVKVDVTVMSECHAQETPAIVVPPSHMHRLFGDLLSSKTGIDVEFRVGGEMFSAHRLVLAAWSPVFRAQFYGPMKEGTTTEAICIDDMEAEVFKALLSFMYTDALPDMKQEEEYAMTLNLLVAADRYDLERLKLLCEDKLCNHINTSSVSTILALAEQHHCHELKAACMEFLSSPVNLDEAMESEGFDVLAKGCPGVMKDLLRSQIVPSLLGKRKPRE</sequence>
<dbReference type="Pfam" id="PF22486">
    <property type="entry name" value="MATH_2"/>
    <property type="match status" value="1"/>
</dbReference>
<dbReference type="Gene3D" id="1.25.40.420">
    <property type="match status" value="1"/>
</dbReference>
<dbReference type="AlphaFoldDB" id="A0AAD8W5A0"/>
<dbReference type="InterPro" id="IPR000210">
    <property type="entry name" value="BTB/POZ_dom"/>
</dbReference>
<evidence type="ECO:0000256" key="2">
    <source>
        <dbReference type="ARBA" id="ARBA00010846"/>
    </source>
</evidence>
<dbReference type="CDD" id="cd00121">
    <property type="entry name" value="MATH"/>
    <property type="match status" value="1"/>
</dbReference>
<evidence type="ECO:0000313" key="5">
    <source>
        <dbReference type="EMBL" id="KAK1644236.1"/>
    </source>
</evidence>
<comment type="pathway">
    <text evidence="1">Protein modification; protein ubiquitination.</text>
</comment>
<dbReference type="CDD" id="cd18280">
    <property type="entry name" value="BTB_POZ_BPM_plant"/>
    <property type="match status" value="1"/>
</dbReference>
<accession>A0AAD8W5A0</accession>
<comment type="similarity">
    <text evidence="2">Belongs to the Tdpoz family.</text>
</comment>
<evidence type="ECO:0000259" key="3">
    <source>
        <dbReference type="PROSITE" id="PS50097"/>
    </source>
</evidence>
<comment type="caution">
    <text evidence="5">The sequence shown here is derived from an EMBL/GenBank/DDBJ whole genome shotgun (WGS) entry which is preliminary data.</text>
</comment>
<dbReference type="PANTHER" id="PTHR26379:SF215">
    <property type="entry name" value="BTB DOMAIN-CONTAINING PROTEIN"/>
    <property type="match status" value="1"/>
</dbReference>
<feature type="domain" description="MATH" evidence="4">
    <location>
        <begin position="26"/>
        <end position="156"/>
    </location>
</feature>
<protein>
    <submittedName>
        <fullName evidence="5">Uncharacterized protein</fullName>
    </submittedName>
</protein>
<dbReference type="Pfam" id="PF24570">
    <property type="entry name" value="BACK_BPM_SPOP"/>
    <property type="match status" value="1"/>
</dbReference>
<dbReference type="InterPro" id="IPR002083">
    <property type="entry name" value="MATH/TRAF_dom"/>
</dbReference>
<reference evidence="5" key="1">
    <citation type="submission" date="2023-07" db="EMBL/GenBank/DDBJ databases">
        <title>A chromosome-level genome assembly of Lolium multiflorum.</title>
        <authorList>
            <person name="Chen Y."/>
            <person name="Copetti D."/>
            <person name="Kolliker R."/>
            <person name="Studer B."/>
        </authorList>
    </citation>
    <scope>NUCLEOTIDE SEQUENCE</scope>
    <source>
        <strain evidence="5">02402/16</strain>
        <tissue evidence="5">Leaf</tissue>
    </source>
</reference>
<dbReference type="SUPFAM" id="SSF49599">
    <property type="entry name" value="TRAF domain-like"/>
    <property type="match status" value="1"/>
</dbReference>
<dbReference type="InterPro" id="IPR011333">
    <property type="entry name" value="SKP1/BTB/POZ_sf"/>
</dbReference>
<dbReference type="SMART" id="SM00061">
    <property type="entry name" value="MATH"/>
    <property type="match status" value="1"/>
</dbReference>
<dbReference type="Proteomes" id="UP001231189">
    <property type="component" value="Unassembled WGS sequence"/>
</dbReference>
<name>A0AAD8W5A0_LOLMU</name>